<comment type="caution">
    <text evidence="9">The sequence shown here is derived from an EMBL/GenBank/DDBJ whole genome shotgun (WGS) entry which is preliminary data.</text>
</comment>
<evidence type="ECO:0000256" key="8">
    <source>
        <dbReference type="SAM" id="Phobius"/>
    </source>
</evidence>
<evidence type="ECO:0000256" key="7">
    <source>
        <dbReference type="ARBA" id="ARBA00023136"/>
    </source>
</evidence>
<keyword evidence="4" id="KW-1003">Cell membrane</keyword>
<comment type="subcellular location">
    <subcellularLocation>
        <location evidence="1">Cell membrane</location>
        <topology evidence="1">Multi-pass membrane protein</topology>
    </subcellularLocation>
</comment>
<dbReference type="InterPro" id="IPR025720">
    <property type="entry name" value="RibU"/>
</dbReference>
<dbReference type="PANTHER" id="PTHR38438:SF1">
    <property type="entry name" value="RIBOFLAVIN TRANSPORTER RIBU"/>
    <property type="match status" value="1"/>
</dbReference>
<comment type="similarity">
    <text evidence="2">Belongs to the prokaryotic riboflavin transporter (P-RFT) (TC 2.A.87) family.</text>
</comment>
<evidence type="ECO:0000313" key="10">
    <source>
        <dbReference type="Proteomes" id="UP001652461"/>
    </source>
</evidence>
<keyword evidence="3" id="KW-0813">Transport</keyword>
<dbReference type="Pfam" id="PF12822">
    <property type="entry name" value="ECF_trnsprt"/>
    <property type="match status" value="1"/>
</dbReference>
<feature type="transmembrane region" description="Helical" evidence="8">
    <location>
        <begin position="150"/>
        <end position="174"/>
    </location>
</feature>
<keyword evidence="10" id="KW-1185">Reference proteome</keyword>
<feature type="transmembrane region" description="Helical" evidence="8">
    <location>
        <begin position="122"/>
        <end position="144"/>
    </location>
</feature>
<dbReference type="EMBL" id="JAOQKC010000020">
    <property type="protein sequence ID" value="MCU6697866.1"/>
    <property type="molecule type" value="Genomic_DNA"/>
</dbReference>
<evidence type="ECO:0000313" key="9">
    <source>
        <dbReference type="EMBL" id="MCU6697866.1"/>
    </source>
</evidence>
<keyword evidence="5 8" id="KW-0812">Transmembrane</keyword>
<dbReference type="Proteomes" id="UP001652461">
    <property type="component" value="Unassembled WGS sequence"/>
</dbReference>
<evidence type="ECO:0000256" key="2">
    <source>
        <dbReference type="ARBA" id="ARBA00005540"/>
    </source>
</evidence>
<dbReference type="InterPro" id="IPR024529">
    <property type="entry name" value="ECF_trnsprt_substrate-spec"/>
</dbReference>
<organism evidence="9 10">
    <name type="scientific">Laedolimicola ammoniilytica</name>
    <dbReference type="NCBI Taxonomy" id="2981771"/>
    <lineage>
        <taxon>Bacteria</taxon>
        <taxon>Bacillati</taxon>
        <taxon>Bacillota</taxon>
        <taxon>Clostridia</taxon>
        <taxon>Lachnospirales</taxon>
        <taxon>Lachnospiraceae</taxon>
        <taxon>Laedolimicola</taxon>
    </lineage>
</organism>
<feature type="transmembrane region" description="Helical" evidence="8">
    <location>
        <begin position="206"/>
        <end position="230"/>
    </location>
</feature>
<sequence length="240" mass="25973">MSNLMQSVKDNVAFLGVCLLIAVAIFVVASVMEKALRKKNSMPRTNSPARRVALVGVFSAIAAVLMLFELPLWFAPSFYELDFSEIPVLICAFAMGPVAGVATELCKVLLKLVLKGTTTAFVGDFANFVVGCSLVLPASILYYIKKNRKMAIAGLAVGTVVMTIFGSGFNALYLLPKFSELFGMPMEAIIGMGTAINSHIQSVWTLVFFAVVPFNILKGVIVSAITMLLYKHISPILKKH</sequence>
<dbReference type="Gene3D" id="1.10.1760.20">
    <property type="match status" value="1"/>
</dbReference>
<keyword evidence="7 8" id="KW-0472">Membrane</keyword>
<dbReference type="PANTHER" id="PTHR38438">
    <property type="entry name" value="RIBOFLAVIN TRANSPORTER RIBU"/>
    <property type="match status" value="1"/>
</dbReference>
<accession>A0ABT2RZX4</accession>
<feature type="transmembrane region" description="Helical" evidence="8">
    <location>
        <begin position="12"/>
        <end position="31"/>
    </location>
</feature>
<evidence type="ECO:0000256" key="6">
    <source>
        <dbReference type="ARBA" id="ARBA00022989"/>
    </source>
</evidence>
<protein>
    <submittedName>
        <fullName evidence="9">ECF transporter S component</fullName>
    </submittedName>
</protein>
<reference evidence="9 10" key="1">
    <citation type="journal article" date="2021" name="ISME Commun">
        <title>Automated analysis of genomic sequences facilitates high-throughput and comprehensive description of bacteria.</title>
        <authorList>
            <person name="Hitch T.C.A."/>
        </authorList>
    </citation>
    <scope>NUCLEOTIDE SEQUENCE [LARGE SCALE GENOMIC DNA]</scope>
    <source>
        <strain evidence="9 10">Sanger_04</strain>
    </source>
</reference>
<name>A0ABT2RZX4_9FIRM</name>
<evidence type="ECO:0000256" key="1">
    <source>
        <dbReference type="ARBA" id="ARBA00004651"/>
    </source>
</evidence>
<proteinExistence type="inferred from homology"/>
<keyword evidence="6 8" id="KW-1133">Transmembrane helix</keyword>
<evidence type="ECO:0000256" key="4">
    <source>
        <dbReference type="ARBA" id="ARBA00022475"/>
    </source>
</evidence>
<evidence type="ECO:0000256" key="5">
    <source>
        <dbReference type="ARBA" id="ARBA00022692"/>
    </source>
</evidence>
<gene>
    <name evidence="9" type="ORF">OCV63_13335</name>
</gene>
<evidence type="ECO:0000256" key="3">
    <source>
        <dbReference type="ARBA" id="ARBA00022448"/>
    </source>
</evidence>
<feature type="transmembrane region" description="Helical" evidence="8">
    <location>
        <begin position="52"/>
        <end position="74"/>
    </location>
</feature>
<dbReference type="RefSeq" id="WP_262670871.1">
    <property type="nucleotide sequence ID" value="NZ_JAOQKC010000020.1"/>
</dbReference>